<dbReference type="OrthoDB" id="9785826at2"/>
<organism evidence="1 2">
    <name type="scientific">Lichenicoccus roseus</name>
    <dbReference type="NCBI Taxonomy" id="2683649"/>
    <lineage>
        <taxon>Bacteria</taxon>
        <taxon>Pseudomonadati</taxon>
        <taxon>Pseudomonadota</taxon>
        <taxon>Alphaproteobacteria</taxon>
        <taxon>Acetobacterales</taxon>
        <taxon>Acetobacteraceae</taxon>
        <taxon>Lichenicoccus</taxon>
    </lineage>
</organism>
<proteinExistence type="predicted"/>
<evidence type="ECO:0000313" key="2">
    <source>
        <dbReference type="Proteomes" id="UP000305654"/>
    </source>
</evidence>
<dbReference type="InterPro" id="IPR002347">
    <property type="entry name" value="SDR_fam"/>
</dbReference>
<dbReference type="SUPFAM" id="SSF51735">
    <property type="entry name" value="NAD(P)-binding Rossmann-fold domains"/>
    <property type="match status" value="1"/>
</dbReference>
<dbReference type="AlphaFoldDB" id="A0A5R9IZX5"/>
<dbReference type="InterPro" id="IPR051468">
    <property type="entry name" value="Fungal_SecMetab_SDRs"/>
</dbReference>
<protein>
    <submittedName>
        <fullName evidence="1">SDR family NAD(P)-dependent oxidoreductase</fullName>
    </submittedName>
</protein>
<evidence type="ECO:0000313" key="1">
    <source>
        <dbReference type="EMBL" id="TLU70995.1"/>
    </source>
</evidence>
<dbReference type="PANTHER" id="PTHR43544">
    <property type="entry name" value="SHORT-CHAIN DEHYDROGENASE/REDUCTASE"/>
    <property type="match status" value="1"/>
</dbReference>
<accession>A0A5R9IZX5</accession>
<name>A0A5R9IZX5_9PROT</name>
<dbReference type="GO" id="GO:0016491">
    <property type="term" value="F:oxidoreductase activity"/>
    <property type="evidence" value="ECO:0007669"/>
    <property type="project" value="TreeGrafter"/>
</dbReference>
<dbReference type="EMBL" id="VCDI01000009">
    <property type="protein sequence ID" value="TLU70995.1"/>
    <property type="molecule type" value="Genomic_DNA"/>
</dbReference>
<dbReference type="Gene3D" id="3.40.50.720">
    <property type="entry name" value="NAD(P)-binding Rossmann-like Domain"/>
    <property type="match status" value="1"/>
</dbReference>
<dbReference type="PANTHER" id="PTHR43544:SF12">
    <property type="entry name" value="NAD(P)-BINDING ROSSMANN-FOLD SUPERFAMILY PROTEIN"/>
    <property type="match status" value="1"/>
</dbReference>
<dbReference type="GO" id="GO:0005737">
    <property type="term" value="C:cytoplasm"/>
    <property type="evidence" value="ECO:0007669"/>
    <property type="project" value="TreeGrafter"/>
</dbReference>
<sequence length="244" mass="24940">MGCAVVIGASGGIGEALVRALLRRPEFVAVVALSRAGAAPADVVSDRLIRGRIDLLDEASIEGAVQGPVAAAGSPPTLVLVATGLLHGEGVGQPERSWRSLDGDALTQAWRVNAVGPALVAKHMLPLLPRTGRSVFAALSARVGSIGDNRLGGWHAYRASKAGLNMILRNLAIELARSRPEAICLGLHPGTVATGLSKPFQAGVADGKLFTPEFCAESLLSVCAGAIPAQSGSVLAWDGLVVVP</sequence>
<reference evidence="1 2" key="1">
    <citation type="submission" date="2019-05" db="EMBL/GenBank/DDBJ databases">
        <authorList>
            <person name="Pankratov T."/>
            <person name="Grouzdev D."/>
        </authorList>
    </citation>
    <scope>NUCLEOTIDE SEQUENCE [LARGE SCALE GENOMIC DNA]</scope>
    <source>
        <strain evidence="1 2">KEBCLARHB70R</strain>
    </source>
</reference>
<dbReference type="PRINTS" id="PR00081">
    <property type="entry name" value="GDHRDH"/>
</dbReference>
<dbReference type="Proteomes" id="UP000305654">
    <property type="component" value="Unassembled WGS sequence"/>
</dbReference>
<dbReference type="Pfam" id="PF00106">
    <property type="entry name" value="adh_short"/>
    <property type="match status" value="1"/>
</dbReference>
<keyword evidence="2" id="KW-1185">Reference proteome</keyword>
<dbReference type="InterPro" id="IPR036291">
    <property type="entry name" value="NAD(P)-bd_dom_sf"/>
</dbReference>
<gene>
    <name evidence="1" type="ORF">FE263_19280</name>
</gene>
<dbReference type="RefSeq" id="WP_138327665.1">
    <property type="nucleotide sequence ID" value="NZ_VCDI01000009.1"/>
</dbReference>
<comment type="caution">
    <text evidence="1">The sequence shown here is derived from an EMBL/GenBank/DDBJ whole genome shotgun (WGS) entry which is preliminary data.</text>
</comment>